<dbReference type="RefSeq" id="WP_127085652.1">
    <property type="nucleotide sequence ID" value="NZ_RSCL01000024.1"/>
</dbReference>
<organism evidence="1 2">
    <name type="scientific">Dulcicalothrix desertica PCC 7102</name>
    <dbReference type="NCBI Taxonomy" id="232991"/>
    <lineage>
        <taxon>Bacteria</taxon>
        <taxon>Bacillati</taxon>
        <taxon>Cyanobacteriota</taxon>
        <taxon>Cyanophyceae</taxon>
        <taxon>Nostocales</taxon>
        <taxon>Calotrichaceae</taxon>
        <taxon>Dulcicalothrix</taxon>
    </lineage>
</organism>
<proteinExistence type="predicted"/>
<dbReference type="AlphaFoldDB" id="A0A3S1IPZ6"/>
<dbReference type="OrthoDB" id="503853at2"/>
<dbReference type="EMBL" id="RSCL01000024">
    <property type="protein sequence ID" value="RUT00442.1"/>
    <property type="molecule type" value="Genomic_DNA"/>
</dbReference>
<evidence type="ECO:0000313" key="2">
    <source>
        <dbReference type="Proteomes" id="UP000271624"/>
    </source>
</evidence>
<dbReference type="Proteomes" id="UP000271624">
    <property type="component" value="Unassembled WGS sequence"/>
</dbReference>
<gene>
    <name evidence="1" type="ORF">DSM106972_075700</name>
</gene>
<protein>
    <submittedName>
        <fullName evidence="1">Uncharacterized protein</fullName>
    </submittedName>
</protein>
<accession>A0A3S1IPZ6</accession>
<name>A0A3S1IPZ6_9CYAN</name>
<sequence>MSETKAGQVDSRWWRWPLETIFPDKKFDGQLQNPETEQIFDFNTVIASGNPFGVITSQIVYYPENDNRELYAVFISGLGQRESESSKRSRRYASTLVTGIANLNNASYRKIHPIIRFINKYLDWINAGLDRLNLSGSPVIGNTAILTNYAITSNTILNFSSDSHGTILLARGLRVAKRKYIDARAGIFDFKRRRILKEKWEKRANQLINVFAFGNGYLNWVKGPSYIMVYIEGDTVPNKFGITPQRAIKRKREDIKFLIFDQIFPDGSFEAHNMMYTTQLLRQTFIKNNIQIGDFPALYNKIYQNTLQVAKVDEVPWPSDMNDYTWYPESLNFILPSAPLNN</sequence>
<keyword evidence="2" id="KW-1185">Reference proteome</keyword>
<reference evidence="1" key="1">
    <citation type="submission" date="2018-12" db="EMBL/GenBank/DDBJ databases">
        <authorList>
            <person name="Will S."/>
            <person name="Neumann-Schaal M."/>
            <person name="Henke P."/>
        </authorList>
    </citation>
    <scope>NUCLEOTIDE SEQUENCE</scope>
    <source>
        <strain evidence="1">PCC 7102</strain>
    </source>
</reference>
<comment type="caution">
    <text evidence="1">The sequence shown here is derived from an EMBL/GenBank/DDBJ whole genome shotgun (WGS) entry which is preliminary data.</text>
</comment>
<reference evidence="1" key="2">
    <citation type="journal article" date="2019" name="Genome Biol. Evol.">
        <title>Day and night: Metabolic profiles and evolutionary relationships of six axenic non-marine cyanobacteria.</title>
        <authorList>
            <person name="Will S.E."/>
            <person name="Henke P."/>
            <person name="Boedeker C."/>
            <person name="Huang S."/>
            <person name="Brinkmann H."/>
            <person name="Rohde M."/>
            <person name="Jarek M."/>
            <person name="Friedl T."/>
            <person name="Seufert S."/>
            <person name="Schumacher M."/>
            <person name="Overmann J."/>
            <person name="Neumann-Schaal M."/>
            <person name="Petersen J."/>
        </authorList>
    </citation>
    <scope>NUCLEOTIDE SEQUENCE [LARGE SCALE GENOMIC DNA]</scope>
    <source>
        <strain evidence="1">PCC 7102</strain>
    </source>
</reference>
<evidence type="ECO:0000313" key="1">
    <source>
        <dbReference type="EMBL" id="RUT00442.1"/>
    </source>
</evidence>